<evidence type="ECO:0000256" key="1">
    <source>
        <dbReference type="ARBA" id="ARBA00022679"/>
    </source>
</evidence>
<proteinExistence type="predicted"/>
<comment type="caution">
    <text evidence="3">The sequence shown here is derived from an EMBL/GenBank/DDBJ whole genome shotgun (WGS) entry which is preliminary data.</text>
</comment>
<dbReference type="Proteomes" id="UP000564644">
    <property type="component" value="Unassembled WGS sequence"/>
</dbReference>
<evidence type="ECO:0000256" key="2">
    <source>
        <dbReference type="ARBA" id="ARBA00022737"/>
    </source>
</evidence>
<dbReference type="InterPro" id="IPR050179">
    <property type="entry name" value="Trans_hexapeptide_repeat"/>
</dbReference>
<dbReference type="InterPro" id="IPR017694">
    <property type="entry name" value="Phosphonate_tfrase_rpt"/>
</dbReference>
<keyword evidence="1 3" id="KW-0808">Transferase</keyword>
<dbReference type="PROSITE" id="PS00101">
    <property type="entry name" value="HEXAPEP_TRANSFERASES"/>
    <property type="match status" value="1"/>
</dbReference>
<dbReference type="InterPro" id="IPR011004">
    <property type="entry name" value="Trimer_LpxA-like_sf"/>
</dbReference>
<dbReference type="InterPro" id="IPR001451">
    <property type="entry name" value="Hexapep"/>
</dbReference>
<dbReference type="RefSeq" id="WP_185132806.1">
    <property type="nucleotide sequence ID" value="NZ_JACJVO010000042.1"/>
</dbReference>
<dbReference type="GO" id="GO:0016740">
    <property type="term" value="F:transferase activity"/>
    <property type="evidence" value="ECO:0007669"/>
    <property type="project" value="UniProtKB-KW"/>
</dbReference>
<organism evidence="3 4">
    <name type="scientific">Cohnella zeiphila</name>
    <dbReference type="NCBI Taxonomy" id="2761120"/>
    <lineage>
        <taxon>Bacteria</taxon>
        <taxon>Bacillati</taxon>
        <taxon>Bacillota</taxon>
        <taxon>Bacilli</taxon>
        <taxon>Bacillales</taxon>
        <taxon>Paenibacillaceae</taxon>
        <taxon>Cohnella</taxon>
    </lineage>
</organism>
<keyword evidence="4" id="KW-1185">Reference proteome</keyword>
<evidence type="ECO:0000313" key="4">
    <source>
        <dbReference type="Proteomes" id="UP000564644"/>
    </source>
</evidence>
<dbReference type="Gene3D" id="2.160.10.10">
    <property type="entry name" value="Hexapeptide repeat proteins"/>
    <property type="match status" value="1"/>
</dbReference>
<reference evidence="3 4" key="1">
    <citation type="submission" date="2020-08" db="EMBL/GenBank/DDBJ databases">
        <title>Cohnella phylogeny.</title>
        <authorList>
            <person name="Dunlap C."/>
        </authorList>
    </citation>
    <scope>NUCLEOTIDE SEQUENCE [LARGE SCALE GENOMIC DNA]</scope>
    <source>
        <strain evidence="3 4">CBP 2801</strain>
    </source>
</reference>
<dbReference type="PANTHER" id="PTHR43300">
    <property type="entry name" value="ACETYLTRANSFERASE"/>
    <property type="match status" value="1"/>
</dbReference>
<dbReference type="SUPFAM" id="SSF51161">
    <property type="entry name" value="Trimeric LpxA-like enzymes"/>
    <property type="match status" value="1"/>
</dbReference>
<sequence length="216" mass="24383">MKHIHQEPPKGKPLSEEPTLHESARIIDSYVGEWTAIGAGSRLLECTFGDYSYCVDQVQIHYADIGKFCSIASHACINPGNHPMWRVTQHHSTYRRANYRFAESDDKDFFDWRRAHRVVIGHDVWIGHGVTVMPGVSIGTGSVVGSGAVVTKDVPPYTIVAGVPAKPIRRRFPEEIAGKLLEIAWWDWPRELLEERFDELNAEPEAFIRKYASSAV</sequence>
<dbReference type="NCBIfam" id="TIGR03308">
    <property type="entry name" value="phn_thr-fam"/>
    <property type="match status" value="1"/>
</dbReference>
<dbReference type="InterPro" id="IPR018357">
    <property type="entry name" value="Hexapep_transf_CS"/>
</dbReference>
<gene>
    <name evidence="3" type="ORF">H7C18_30030</name>
</gene>
<dbReference type="PANTHER" id="PTHR43300:SF11">
    <property type="entry name" value="ACETYLTRANSFERASE RV3034C-RELATED"/>
    <property type="match status" value="1"/>
</dbReference>
<accession>A0A7X0VYA4</accession>
<name>A0A7X0VYA4_9BACL</name>
<evidence type="ECO:0000313" key="3">
    <source>
        <dbReference type="EMBL" id="MBB6735159.1"/>
    </source>
</evidence>
<keyword evidence="2" id="KW-0677">Repeat</keyword>
<dbReference type="CDD" id="cd03349">
    <property type="entry name" value="LbH_XAT"/>
    <property type="match status" value="1"/>
</dbReference>
<dbReference type="Pfam" id="PF00132">
    <property type="entry name" value="Hexapep"/>
    <property type="match status" value="1"/>
</dbReference>
<protein>
    <submittedName>
        <fullName evidence="3">Acetyltransferase</fullName>
    </submittedName>
</protein>
<dbReference type="AlphaFoldDB" id="A0A7X0VYA4"/>
<dbReference type="EMBL" id="JACJVO010000042">
    <property type="protein sequence ID" value="MBB6735159.1"/>
    <property type="molecule type" value="Genomic_DNA"/>
</dbReference>